<organism evidence="3 4">
    <name type="scientific">Anatilimnocola aggregata</name>
    <dbReference type="NCBI Taxonomy" id="2528021"/>
    <lineage>
        <taxon>Bacteria</taxon>
        <taxon>Pseudomonadati</taxon>
        <taxon>Planctomycetota</taxon>
        <taxon>Planctomycetia</taxon>
        <taxon>Pirellulales</taxon>
        <taxon>Pirellulaceae</taxon>
        <taxon>Anatilimnocola</taxon>
    </lineage>
</organism>
<dbReference type="KEGG" id="aagg:ETAA8_10610"/>
<dbReference type="OrthoDB" id="1394308at2"/>
<evidence type="ECO:0000313" key="4">
    <source>
        <dbReference type="Proteomes" id="UP000315017"/>
    </source>
</evidence>
<dbReference type="AlphaFoldDB" id="A0A517Y6X6"/>
<dbReference type="Proteomes" id="UP000315017">
    <property type="component" value="Chromosome"/>
</dbReference>
<name>A0A517Y6X6_9BACT</name>
<reference evidence="3 4" key="1">
    <citation type="submission" date="2019-02" db="EMBL/GenBank/DDBJ databases">
        <title>Deep-cultivation of Planctomycetes and their phenomic and genomic characterization uncovers novel biology.</title>
        <authorList>
            <person name="Wiegand S."/>
            <person name="Jogler M."/>
            <person name="Boedeker C."/>
            <person name="Pinto D."/>
            <person name="Vollmers J."/>
            <person name="Rivas-Marin E."/>
            <person name="Kohn T."/>
            <person name="Peeters S.H."/>
            <person name="Heuer A."/>
            <person name="Rast P."/>
            <person name="Oberbeckmann S."/>
            <person name="Bunk B."/>
            <person name="Jeske O."/>
            <person name="Meyerdierks A."/>
            <person name="Storesund J.E."/>
            <person name="Kallscheuer N."/>
            <person name="Luecker S."/>
            <person name="Lage O.M."/>
            <person name="Pohl T."/>
            <person name="Merkel B.J."/>
            <person name="Hornburger P."/>
            <person name="Mueller R.-W."/>
            <person name="Bruemmer F."/>
            <person name="Labrenz M."/>
            <person name="Spormann A.M."/>
            <person name="Op den Camp H."/>
            <person name="Overmann J."/>
            <person name="Amann R."/>
            <person name="Jetten M.S.M."/>
            <person name="Mascher T."/>
            <person name="Medema M.H."/>
            <person name="Devos D.P."/>
            <person name="Kaster A.-K."/>
            <person name="Ovreas L."/>
            <person name="Rohde M."/>
            <person name="Galperin M.Y."/>
            <person name="Jogler C."/>
        </authorList>
    </citation>
    <scope>NUCLEOTIDE SEQUENCE [LARGE SCALE GENOMIC DNA]</scope>
    <source>
        <strain evidence="3 4">ETA_A8</strain>
    </source>
</reference>
<evidence type="ECO:0000313" key="3">
    <source>
        <dbReference type="EMBL" id="QDU25989.1"/>
    </source>
</evidence>
<gene>
    <name evidence="3" type="ORF">ETAA8_10610</name>
</gene>
<feature type="compositionally biased region" description="Pro residues" evidence="1">
    <location>
        <begin position="405"/>
        <end position="418"/>
    </location>
</feature>
<sequence length="426" mass="47603" precursor="true">MKTLRLALPLALSWLFLFAPSTPAQEKIPRVAVITTVWHPNSHADVIGGRLLEGYNLNGQGEFPKLKLVSIFTDQVPENDKSRALAEKHKIPVFDTIAGALTLGGDKLAVDGVLMIAEHGKYPENDTGSISFPKRRLFGDIVSTFEKTGKVVPVFSDKHLADKWEDVDWFWQTAKKHNIPLMAGSSLPQSWRIPAIDLKKDSAVKEIVVTSYHRLDSYGFHGLEGLQCLAERRKGGETGVKRVRCLEGEEVWKAMDRGEFSAKLLEQAVAKFQDRPLPAGKTIRELPKKPSLFQVEYNDGLKATVVTLDSGLAEWAAAWTNEDGTSEAFLYRLQEDHPFAHFTNLLKGVETMMQTGKPTWSTERTLMTSGLLDALLTSKRDGGKWLDTPYLNIAYKNDYDWREPAPMPPFTPKPPKPVKPAAVKKK</sequence>
<keyword evidence="2" id="KW-0732">Signal</keyword>
<feature type="region of interest" description="Disordered" evidence="1">
    <location>
        <begin position="404"/>
        <end position="426"/>
    </location>
</feature>
<evidence type="ECO:0000256" key="2">
    <source>
        <dbReference type="SAM" id="SignalP"/>
    </source>
</evidence>
<dbReference type="EMBL" id="CP036274">
    <property type="protein sequence ID" value="QDU25989.1"/>
    <property type="molecule type" value="Genomic_DNA"/>
</dbReference>
<dbReference type="RefSeq" id="WP_145085829.1">
    <property type="nucleotide sequence ID" value="NZ_CP036274.1"/>
</dbReference>
<evidence type="ECO:0000256" key="1">
    <source>
        <dbReference type="SAM" id="MobiDB-lite"/>
    </source>
</evidence>
<feature type="chain" id="PRO_5022043537" evidence="2">
    <location>
        <begin position="25"/>
        <end position="426"/>
    </location>
</feature>
<accession>A0A517Y6X6</accession>
<keyword evidence="4" id="KW-1185">Reference proteome</keyword>
<feature type="signal peptide" evidence="2">
    <location>
        <begin position="1"/>
        <end position="24"/>
    </location>
</feature>
<proteinExistence type="predicted"/>
<protein>
    <submittedName>
        <fullName evidence="3">Uncharacterized protein</fullName>
    </submittedName>
</protein>